<keyword evidence="1 2" id="KW-0694">RNA-binding</keyword>
<evidence type="ECO:0000259" key="4">
    <source>
        <dbReference type="PROSITE" id="PS50102"/>
    </source>
</evidence>
<evidence type="ECO:0000256" key="1">
    <source>
        <dbReference type="ARBA" id="ARBA00022884"/>
    </source>
</evidence>
<evidence type="ECO:0000313" key="5">
    <source>
        <dbReference type="EMBL" id="WVO21969.1"/>
    </source>
</evidence>
<dbReference type="InterPro" id="IPR035979">
    <property type="entry name" value="RBD_domain_sf"/>
</dbReference>
<name>A0ABZ2AU22_9TREE</name>
<dbReference type="InterPro" id="IPR012677">
    <property type="entry name" value="Nucleotide-bd_a/b_plait_sf"/>
</dbReference>
<evidence type="ECO:0000313" key="6">
    <source>
        <dbReference type="Proteomes" id="UP001432216"/>
    </source>
</evidence>
<dbReference type="EMBL" id="CP143810">
    <property type="protein sequence ID" value="WVO21969.1"/>
    <property type="molecule type" value="Genomic_DNA"/>
</dbReference>
<dbReference type="PANTHER" id="PTHR48025:SF1">
    <property type="entry name" value="RRM DOMAIN-CONTAINING PROTEIN"/>
    <property type="match status" value="1"/>
</dbReference>
<dbReference type="Proteomes" id="UP001432216">
    <property type="component" value="Chromosome 5"/>
</dbReference>
<dbReference type="SUPFAM" id="SSF54928">
    <property type="entry name" value="RNA-binding domain, RBD"/>
    <property type="match status" value="1"/>
</dbReference>
<dbReference type="InterPro" id="IPR000504">
    <property type="entry name" value="RRM_dom"/>
</dbReference>
<feature type="compositionally biased region" description="Polar residues" evidence="3">
    <location>
        <begin position="1"/>
        <end position="11"/>
    </location>
</feature>
<dbReference type="PROSITE" id="PS50102">
    <property type="entry name" value="RRM"/>
    <property type="match status" value="1"/>
</dbReference>
<dbReference type="InterPro" id="IPR050502">
    <property type="entry name" value="Euk_RNA-bind_prot"/>
</dbReference>
<feature type="domain" description="RRM" evidence="4">
    <location>
        <begin position="476"/>
        <end position="553"/>
    </location>
</feature>
<feature type="region of interest" description="Disordered" evidence="3">
    <location>
        <begin position="580"/>
        <end position="610"/>
    </location>
</feature>
<gene>
    <name evidence="5" type="ORF">IAS62_003289</name>
</gene>
<reference evidence="5 6" key="1">
    <citation type="submission" date="2024-01" db="EMBL/GenBank/DDBJ databases">
        <title>Comparative genomics of Cryptococcus and Kwoniella reveals pathogenesis evolution and contrasting modes of karyotype evolution via chromosome fusion or intercentromeric recombination.</title>
        <authorList>
            <person name="Coelho M.A."/>
            <person name="David-Palma M."/>
            <person name="Shea T."/>
            <person name="Bowers K."/>
            <person name="McGinley-Smith S."/>
            <person name="Mohammad A.W."/>
            <person name="Gnirke A."/>
            <person name="Yurkov A.M."/>
            <person name="Nowrousian M."/>
            <person name="Sun S."/>
            <person name="Cuomo C.A."/>
            <person name="Heitman J."/>
        </authorList>
    </citation>
    <scope>NUCLEOTIDE SEQUENCE [LARGE SCALE GENOMIC DNA]</scope>
    <source>
        <strain evidence="5 6">7685027</strain>
    </source>
</reference>
<dbReference type="Pfam" id="PF00076">
    <property type="entry name" value="RRM_1"/>
    <property type="match status" value="1"/>
</dbReference>
<proteinExistence type="predicted"/>
<dbReference type="Gene3D" id="3.30.70.330">
    <property type="match status" value="1"/>
</dbReference>
<keyword evidence="6" id="KW-1185">Reference proteome</keyword>
<sequence>MLPDNHSSQRPGSPAAELKTPSLCPFLPSSQPPQLAATTVDSSTSPPAISQSDMGQSSYEYVLDQHSPKRQPPELHFPSVAYARHTATDSAYAPKPHPHLTWPVIYINSYPHDLPNSLLLDCLEGSPVKITLPPAVLPDVRLMPDVYYDWMPRSGTLEFNSLADAEKALAIINSHSMLAPRGVWVSPSPPNQTVSFPKSVIAERLIRPLKFSGPTQRPAQSVPKFAPSPSELYDAIRPWGSLKSVSTWLAGITPENPAIPDWFAKVEFWYADEAQRFETDFGQTGSLIRGWQVVIWGNSPIPFTDGVLPCFAAPLQPPIITADIFAPGSYDPLAPAFFPWPFSEISHSSFPPITIPPPLTMQPFFPPTPTSISSSPPWATHNLFAYKSRSPPDPSRMLSSKSSVTSLGNNGSCLPLNSGPRRWSLTMGETPDGVFQPTGLVSDDGKIIQHGPGQHIRPAPVFGPGSQSVSGLVDYSNIFVKNLDPDINSFYLEETFIQFGRVISARVMRDDHQRSRGYGFVSFYTPEEAACAVKAMNGTQFGRQVLSVTLHEPRKLRPEKIAERVAQGLIHRQAVPPHLARRSSSPIKSRRSLREMSTCDRPNNSEPLDDIRLLSPESRKAVLENRLIARVRIYAKKRSVSEEMIQPIVNSLLPSDLALIPLLHNRTQLDNRIAETLFSIQEVPEMPAADLLKMEDWEKVLGSKAEVAIKYGEAKRLLLKERSERQKESNDDVNDQEAVVDDPISEIGLFDEPDVTIPLETITVRLLASLSAKEIVRNLSSSYGSRILLKLGVEAPSEQEKNSLLAWRTKVASKGKVIMRAEIVGMLERQAVGNGLKRSQRIKTLREFVNAEDDDESLCELVIYPALLNAKLECFISLREFQ</sequence>
<feature type="compositionally biased region" description="Polar residues" evidence="3">
    <location>
        <begin position="28"/>
        <end position="56"/>
    </location>
</feature>
<dbReference type="GeneID" id="89990062"/>
<protein>
    <recommendedName>
        <fullName evidence="4">RRM domain-containing protein</fullName>
    </recommendedName>
</protein>
<accession>A0ABZ2AU22</accession>
<evidence type="ECO:0000256" key="2">
    <source>
        <dbReference type="PROSITE-ProRule" id="PRU00176"/>
    </source>
</evidence>
<dbReference type="RefSeq" id="XP_064721208.1">
    <property type="nucleotide sequence ID" value="XM_064865136.1"/>
</dbReference>
<dbReference type="PANTHER" id="PTHR48025">
    <property type="entry name" value="OS02G0815200 PROTEIN"/>
    <property type="match status" value="1"/>
</dbReference>
<feature type="region of interest" description="Disordered" evidence="3">
    <location>
        <begin position="1"/>
        <end position="56"/>
    </location>
</feature>
<evidence type="ECO:0000256" key="3">
    <source>
        <dbReference type="SAM" id="MobiDB-lite"/>
    </source>
</evidence>
<dbReference type="SMART" id="SM00360">
    <property type="entry name" value="RRM"/>
    <property type="match status" value="1"/>
</dbReference>
<organism evidence="5 6">
    <name type="scientific">Cryptococcus decagattii</name>
    <dbReference type="NCBI Taxonomy" id="1859122"/>
    <lineage>
        <taxon>Eukaryota</taxon>
        <taxon>Fungi</taxon>
        <taxon>Dikarya</taxon>
        <taxon>Basidiomycota</taxon>
        <taxon>Agaricomycotina</taxon>
        <taxon>Tremellomycetes</taxon>
        <taxon>Tremellales</taxon>
        <taxon>Cryptococcaceae</taxon>
        <taxon>Cryptococcus</taxon>
        <taxon>Cryptococcus gattii species complex</taxon>
    </lineage>
</organism>